<dbReference type="OrthoDB" id="696953at2759"/>
<dbReference type="InterPro" id="IPR006941">
    <property type="entry name" value="RNase_CAF1"/>
</dbReference>
<evidence type="ECO:0000256" key="13">
    <source>
        <dbReference type="ARBA" id="ARBA00022884"/>
    </source>
</evidence>
<evidence type="ECO:0000256" key="8">
    <source>
        <dbReference type="ARBA" id="ARBA00022490"/>
    </source>
</evidence>
<evidence type="ECO:0000256" key="14">
    <source>
        <dbReference type="ARBA" id="ARBA00023015"/>
    </source>
</evidence>
<comment type="function">
    <text evidence="17">Ubiquitous transcription factor required for a diverse set of processes. It is a component of the CCR4 complex involved in the control of gene expression.</text>
</comment>
<evidence type="ECO:0000313" key="19">
    <source>
        <dbReference type="Proteomes" id="UP000467841"/>
    </source>
</evidence>
<evidence type="ECO:0000256" key="3">
    <source>
        <dbReference type="ARBA" id="ARBA00004123"/>
    </source>
</evidence>
<comment type="similarity">
    <text evidence="5">Belongs to the CAF1 family.</text>
</comment>
<reference evidence="18" key="1">
    <citation type="submission" date="2020-01" db="EMBL/GenBank/DDBJ databases">
        <authorList>
            <person name="Mishra B."/>
        </authorList>
    </citation>
    <scope>NUCLEOTIDE SEQUENCE [LARGE SCALE GENOMIC DNA]</scope>
</reference>
<comment type="subcellular location">
    <subcellularLocation>
        <location evidence="4">Cytoplasm</location>
    </subcellularLocation>
    <subcellularLocation>
        <location evidence="3">Nucleus</location>
    </subcellularLocation>
</comment>
<dbReference type="Pfam" id="PF04857">
    <property type="entry name" value="CAF1"/>
    <property type="match status" value="1"/>
</dbReference>
<evidence type="ECO:0000256" key="16">
    <source>
        <dbReference type="ARBA" id="ARBA00023242"/>
    </source>
</evidence>
<keyword evidence="15" id="KW-0804">Transcription</keyword>
<keyword evidence="19" id="KW-1185">Reference proteome</keyword>
<name>A0A6D2JJE7_9BRAS</name>
<dbReference type="GO" id="GO:0005737">
    <property type="term" value="C:cytoplasm"/>
    <property type="evidence" value="ECO:0007669"/>
    <property type="project" value="UniProtKB-SubCell"/>
</dbReference>
<keyword evidence="13" id="KW-0694">RNA-binding</keyword>
<evidence type="ECO:0000256" key="11">
    <source>
        <dbReference type="ARBA" id="ARBA00022801"/>
    </source>
</evidence>
<dbReference type="SUPFAM" id="SSF53098">
    <property type="entry name" value="Ribonuclease H-like"/>
    <property type="match status" value="1"/>
</dbReference>
<evidence type="ECO:0000256" key="12">
    <source>
        <dbReference type="ARBA" id="ARBA00022839"/>
    </source>
</evidence>
<dbReference type="GO" id="GO:0003723">
    <property type="term" value="F:RNA binding"/>
    <property type="evidence" value="ECO:0007669"/>
    <property type="project" value="UniProtKB-KW"/>
</dbReference>
<dbReference type="InterPro" id="IPR012337">
    <property type="entry name" value="RNaseH-like_sf"/>
</dbReference>
<evidence type="ECO:0000256" key="15">
    <source>
        <dbReference type="ARBA" id="ARBA00023163"/>
    </source>
</evidence>
<dbReference type="InterPro" id="IPR039637">
    <property type="entry name" value="CNOT7/CNOT8/Pop2"/>
</dbReference>
<accession>A0A6D2JJE7</accession>
<evidence type="ECO:0000256" key="2">
    <source>
        <dbReference type="ARBA" id="ARBA00001968"/>
    </source>
</evidence>
<keyword evidence="10" id="KW-0479">Metal-binding</keyword>
<evidence type="ECO:0000256" key="6">
    <source>
        <dbReference type="ARBA" id="ARBA00011757"/>
    </source>
</evidence>
<dbReference type="GO" id="GO:0030014">
    <property type="term" value="C:CCR4-NOT complex"/>
    <property type="evidence" value="ECO:0007669"/>
    <property type="project" value="InterPro"/>
</dbReference>
<comment type="caution">
    <text evidence="18">The sequence shown here is derived from an EMBL/GenBank/DDBJ whole genome shotgun (WGS) entry which is preliminary data.</text>
</comment>
<evidence type="ECO:0000256" key="1">
    <source>
        <dbReference type="ARBA" id="ARBA00001663"/>
    </source>
</evidence>
<evidence type="ECO:0000256" key="4">
    <source>
        <dbReference type="ARBA" id="ARBA00004496"/>
    </source>
</evidence>
<keyword evidence="8" id="KW-0963">Cytoplasm</keyword>
<keyword evidence="11" id="KW-0378">Hydrolase</keyword>
<sequence length="304" mass="34590">MKMTREVWSSNRDQEMKSMELCLRNHRYIALDSEFPGCLRETSKDATDEERYDDMRFTVDRTKLIQLGLTLFDGNGRIGGTWEINFSDFNELEDEKNEKSIAFLKSNGLNLERIREHGIGAEGFFSDLGWILNRTKNITWVAFHGSYDIAYLVKSLTGEALPATAERYATCVERTLSSVFDLKVMAGRCLGLSSRIGLEGLANELRLSRVGTAHHAGSDSELTARVFAKIAPNCRNLEESEGFIYGLGYRVFSDRVRKEAVMMTSHHHMMMTRLPQPPPFPKPMFAFPQPVFVPSFVYGRVSLY</sequence>
<dbReference type="Proteomes" id="UP000467841">
    <property type="component" value="Unassembled WGS sequence"/>
</dbReference>
<evidence type="ECO:0000256" key="5">
    <source>
        <dbReference type="ARBA" id="ARBA00008372"/>
    </source>
</evidence>
<dbReference type="GO" id="GO:0046872">
    <property type="term" value="F:metal ion binding"/>
    <property type="evidence" value="ECO:0007669"/>
    <property type="project" value="UniProtKB-KW"/>
</dbReference>
<evidence type="ECO:0000313" key="18">
    <source>
        <dbReference type="EMBL" id="CAA7041756.1"/>
    </source>
</evidence>
<dbReference type="Gene3D" id="3.30.420.10">
    <property type="entry name" value="Ribonuclease H-like superfamily/Ribonuclease H"/>
    <property type="match status" value="1"/>
</dbReference>
<dbReference type="PANTHER" id="PTHR10797">
    <property type="entry name" value="CCR4-NOT TRANSCRIPTION COMPLEX SUBUNIT"/>
    <property type="match status" value="1"/>
</dbReference>
<keyword evidence="14" id="KW-0805">Transcription regulation</keyword>
<evidence type="ECO:0000256" key="17">
    <source>
        <dbReference type="ARBA" id="ARBA00025148"/>
    </source>
</evidence>
<keyword evidence="12" id="KW-0269">Exonuclease</keyword>
<comment type="subunit">
    <text evidence="6">Component of the CCR4-NOT complex, at least composed of CRR4 and CAF1 proteins.</text>
</comment>
<evidence type="ECO:0000256" key="10">
    <source>
        <dbReference type="ARBA" id="ARBA00022723"/>
    </source>
</evidence>
<dbReference type="EMBL" id="CACVBM020001251">
    <property type="protein sequence ID" value="CAA7041756.1"/>
    <property type="molecule type" value="Genomic_DNA"/>
</dbReference>
<comment type="catalytic activity">
    <reaction evidence="1">
        <text>Exonucleolytic cleavage of poly(A) to 5'-AMP.</text>
        <dbReference type="EC" id="3.1.13.4"/>
    </reaction>
</comment>
<dbReference type="GO" id="GO:0005634">
    <property type="term" value="C:nucleus"/>
    <property type="evidence" value="ECO:0007669"/>
    <property type="project" value="UniProtKB-SubCell"/>
</dbReference>
<organism evidence="18 19">
    <name type="scientific">Microthlaspi erraticum</name>
    <dbReference type="NCBI Taxonomy" id="1685480"/>
    <lineage>
        <taxon>Eukaryota</taxon>
        <taxon>Viridiplantae</taxon>
        <taxon>Streptophyta</taxon>
        <taxon>Embryophyta</taxon>
        <taxon>Tracheophyta</taxon>
        <taxon>Spermatophyta</taxon>
        <taxon>Magnoliopsida</taxon>
        <taxon>eudicotyledons</taxon>
        <taxon>Gunneridae</taxon>
        <taxon>Pentapetalae</taxon>
        <taxon>rosids</taxon>
        <taxon>malvids</taxon>
        <taxon>Brassicales</taxon>
        <taxon>Brassicaceae</taxon>
        <taxon>Coluteocarpeae</taxon>
        <taxon>Microthlaspi</taxon>
    </lineage>
</organism>
<dbReference type="InterPro" id="IPR036397">
    <property type="entry name" value="RNaseH_sf"/>
</dbReference>
<keyword evidence="16" id="KW-0539">Nucleus</keyword>
<keyword evidence="9" id="KW-0540">Nuclease</keyword>
<dbReference type="GO" id="GO:0004535">
    <property type="term" value="F:poly(A)-specific ribonuclease activity"/>
    <property type="evidence" value="ECO:0007669"/>
    <property type="project" value="UniProtKB-EC"/>
</dbReference>
<evidence type="ECO:0000256" key="7">
    <source>
        <dbReference type="ARBA" id="ARBA00012161"/>
    </source>
</evidence>
<dbReference type="AlphaFoldDB" id="A0A6D2JJE7"/>
<gene>
    <name evidence="18" type="ORF">MERR_LOCUS28991</name>
</gene>
<proteinExistence type="inferred from homology"/>
<protein>
    <recommendedName>
        <fullName evidence="7">poly(A)-specific ribonuclease</fullName>
        <ecNumber evidence="7">3.1.13.4</ecNumber>
    </recommendedName>
</protein>
<comment type="cofactor">
    <cofactor evidence="2">
        <name>a divalent metal cation</name>
        <dbReference type="ChEBI" id="CHEBI:60240"/>
    </cofactor>
</comment>
<dbReference type="EC" id="3.1.13.4" evidence="7"/>
<evidence type="ECO:0000256" key="9">
    <source>
        <dbReference type="ARBA" id="ARBA00022722"/>
    </source>
</evidence>